<evidence type="ECO:0000313" key="2">
    <source>
        <dbReference type="EMBL" id="MFD1644549.1"/>
    </source>
</evidence>
<keyword evidence="1" id="KW-0812">Transmembrane</keyword>
<keyword evidence="1" id="KW-0472">Membrane</keyword>
<feature type="transmembrane region" description="Helical" evidence="1">
    <location>
        <begin position="765"/>
        <end position="782"/>
    </location>
</feature>
<keyword evidence="3" id="KW-1185">Reference proteome</keyword>
<keyword evidence="1" id="KW-1133">Transmembrane helix</keyword>
<gene>
    <name evidence="2" type="ORF">ACFSBL_02535</name>
</gene>
<accession>A0ABD6DH38</accession>
<protein>
    <submittedName>
        <fullName evidence="2">Uncharacterized protein</fullName>
    </submittedName>
</protein>
<comment type="caution">
    <text evidence="2">The sequence shown here is derived from an EMBL/GenBank/DDBJ whole genome shotgun (WGS) entry which is preliminary data.</text>
</comment>
<dbReference type="EMBL" id="JBHUDO010000001">
    <property type="protein sequence ID" value="MFD1644549.1"/>
    <property type="molecule type" value="Genomic_DNA"/>
</dbReference>
<evidence type="ECO:0000313" key="3">
    <source>
        <dbReference type="Proteomes" id="UP001597034"/>
    </source>
</evidence>
<reference evidence="2 3" key="1">
    <citation type="journal article" date="2019" name="Int. J. Syst. Evol. Microbiol.">
        <title>The Global Catalogue of Microorganisms (GCM) 10K type strain sequencing project: providing services to taxonomists for standard genome sequencing and annotation.</title>
        <authorList>
            <consortium name="The Broad Institute Genomics Platform"/>
            <consortium name="The Broad Institute Genome Sequencing Center for Infectious Disease"/>
            <person name="Wu L."/>
            <person name="Ma J."/>
        </authorList>
    </citation>
    <scope>NUCLEOTIDE SEQUENCE [LARGE SCALE GENOMIC DNA]</scope>
    <source>
        <strain evidence="2 3">CGMCC 1.10390</strain>
    </source>
</reference>
<dbReference type="Proteomes" id="UP001597034">
    <property type="component" value="Unassembled WGS sequence"/>
</dbReference>
<dbReference type="RefSeq" id="WP_256399815.1">
    <property type="nucleotide sequence ID" value="NZ_JANHJR010000002.1"/>
</dbReference>
<dbReference type="AlphaFoldDB" id="A0ABD6DH38"/>
<feature type="transmembrane region" description="Helical" evidence="1">
    <location>
        <begin position="788"/>
        <end position="808"/>
    </location>
</feature>
<name>A0ABD6DH38_9EURY</name>
<proteinExistence type="predicted"/>
<organism evidence="2 3">
    <name type="scientific">Haloarchaeobius litoreus</name>
    <dbReference type="NCBI Taxonomy" id="755306"/>
    <lineage>
        <taxon>Archaea</taxon>
        <taxon>Methanobacteriati</taxon>
        <taxon>Methanobacteriota</taxon>
        <taxon>Stenosarchaea group</taxon>
        <taxon>Halobacteria</taxon>
        <taxon>Halobacteriales</taxon>
        <taxon>Halorubellaceae</taxon>
        <taxon>Haloarchaeobius</taxon>
    </lineage>
</organism>
<evidence type="ECO:0000256" key="1">
    <source>
        <dbReference type="SAM" id="Phobius"/>
    </source>
</evidence>
<sequence length="1106" mass="124577">MSERTGFEKAYEAADVSATPRPNVSILTPADYQQKQGISVPDMGPKIVLPDGGTEEMKTGEPVGLGLELTYPDDVEKSVKDKWFVRWAFFHNPTTDGESFQNNVSRYGGPGLQGNLKNVVSVVESHEGSDYRSRSETTQFYMTNRTPGHSKQEWLDKNNPSYDFISHYWHEDDCRKNEQHETFVVIAQVVLYSHRADSPAQIRVGWDVTDVEIRNEQYDQQHDFGTDLDTGKAVREAKIYRRRFGESLKRYYDFAYRADDADQLQKEIAAIKRQNFEQSREDDLISEKRSEFETQLLERKRKIGLWTLISNILRETDSKREETLERLGINPTQWLAGFNKQTYSQEYYETFIEDNPQATVPELLGLKQVGSNRVVYQGLDKTSQNIKDTGLEFITFGRKVYAYRADLEHSALYIIQLMKGADTPDGDPEFLDNAFMFALKKMDYEQQLSFLGTLLDGFTQCESGKRFLGEIFAHRNEPGMFDPRNVFDPPKVTEKEKNEWTRGGPIICVREDRYSEFYDPQTGRLAALDSNATGKQKGNAKAMLENHHKLTKALASGASTYVKMAAEEELRDSVETARGVMQEYHLKFFATNYDSSQLRDLGLDNQAFYDFVTGAQDENPVDSSDFWAAAETSAKWYKVGSKGALHGLTVWKGLDSIPSSLYPLKSGIVVTNMFLVAIGISDATTDNDLEFQEFLSVSVSFSYLVVDSIEHLGKHWKFSFAQQLVKEIGPELMEKLSFWLTVGAALVDVYKSVSRFMLSDIDAAVFGGLIAVLDIGAVWIAGSSAVTGGVAAIVVVAAIGLSFVLGMIRGWVVDPEIAVLIGKTVFGTSEDLDYDDPGQLQFRFVDDDGPNYARQIAILSNQVRGLHTESALYEPKLDSNMKLWHKLHLTFKPGRDLDGELWVRPLFYNSDTGESRYGPLQHKIDLDDSDENRTDQSWDTRCPYLPPDLRSNPTNDELRYYYARAYGDIADAEFVGSSDEIGSINLTSSRIMQGLPTGELERIDSVDVTKHSGEDWQTTVTLTSSILTPLMGIEPLYVTGSPELNPFWNYSLETYLEFIYLPTGVEDKDSVEGLLPDARPSVDADARKLLGTPGVSLELVPLGRKN</sequence>